<dbReference type="EMBL" id="OUUW01000002">
    <property type="protein sequence ID" value="SPP76651.1"/>
    <property type="molecule type" value="Genomic_DNA"/>
</dbReference>
<evidence type="ECO:0000256" key="1">
    <source>
        <dbReference type="ARBA" id="ARBA00004230"/>
    </source>
</evidence>
<protein>
    <submittedName>
        <fullName evidence="6">Blast:MORN repeat-containing protein 5</fullName>
    </submittedName>
</protein>
<gene>
    <name evidence="6" type="ORF">DGUA_6G007214</name>
</gene>
<feature type="compositionally biased region" description="Basic and acidic residues" evidence="5">
    <location>
        <begin position="277"/>
        <end position="288"/>
    </location>
</feature>
<keyword evidence="2" id="KW-0282">Flagellum</keyword>
<evidence type="ECO:0000313" key="7">
    <source>
        <dbReference type="Proteomes" id="UP000268350"/>
    </source>
</evidence>
<dbReference type="Proteomes" id="UP000268350">
    <property type="component" value="Unassembled WGS sequence"/>
</dbReference>
<evidence type="ECO:0000256" key="4">
    <source>
        <dbReference type="ARBA" id="ARBA00023273"/>
    </source>
</evidence>
<dbReference type="GO" id="GO:0031514">
    <property type="term" value="C:motile cilium"/>
    <property type="evidence" value="ECO:0007669"/>
    <property type="project" value="UniProtKB-SubCell"/>
</dbReference>
<comment type="subcellular location">
    <subcellularLocation>
        <location evidence="1">Cell projection</location>
        <location evidence="1">Cilium</location>
        <location evidence="1">Flagellum</location>
    </subcellularLocation>
</comment>
<dbReference type="STRING" id="7266.A0A3B0JV83"/>
<reference evidence="7" key="1">
    <citation type="submission" date="2018-01" db="EMBL/GenBank/DDBJ databases">
        <authorList>
            <person name="Alioto T."/>
            <person name="Alioto T."/>
        </authorList>
    </citation>
    <scope>NUCLEOTIDE SEQUENCE [LARGE SCALE GENOMIC DNA]</scope>
</reference>
<dbReference type="OMA" id="YPIRRSK"/>
<evidence type="ECO:0000256" key="3">
    <source>
        <dbReference type="ARBA" id="ARBA00023069"/>
    </source>
</evidence>
<dbReference type="OrthoDB" id="300500at2759"/>
<evidence type="ECO:0000256" key="2">
    <source>
        <dbReference type="ARBA" id="ARBA00022846"/>
    </source>
</evidence>
<feature type="compositionally biased region" description="Polar residues" evidence="5">
    <location>
        <begin position="296"/>
        <end position="305"/>
    </location>
</feature>
<evidence type="ECO:0000313" key="6">
    <source>
        <dbReference type="EMBL" id="SPP76651.1"/>
    </source>
</evidence>
<keyword evidence="4" id="KW-0966">Cell projection</keyword>
<dbReference type="Gene3D" id="2.20.110.10">
    <property type="entry name" value="Histone H3 K4-specific methyltransferase SET7/9 N-terminal domain"/>
    <property type="match status" value="1"/>
</dbReference>
<dbReference type="AlphaFoldDB" id="A0A3B0JV83"/>
<accession>A0A3B0JV83</accession>
<sequence length="305" mass="35276">MERYTFLSRDSRPEVNLSLDGQRSGNFLTGTKYFGQINELGMQDYGSYVYPDGSRYVGHFRNSRFHGRGSIRMPAPLNVNFEVTHEDGRLIEINEMVFDDKLKVYFTCLEDGAFSFHPWKYCTAEDRRFHQETQSPLAAVGPAKYQTKEGPVPAELPKNVFDLGFGRLNPKGFLMDLKYQSQSIYVGCRKVRHWITEHCRHGKLTKYHIKRQVKDKFAREIMQNNLEVNENYRKNSVGVPPMPMPDICRRYRSHQSSESAKETRLHAASTSDSCSSKVDRTVKREPRGKCRKIRSTSESHVCSIN</sequence>
<proteinExistence type="predicted"/>
<feature type="region of interest" description="Disordered" evidence="5">
    <location>
        <begin position="252"/>
        <end position="305"/>
    </location>
</feature>
<name>A0A3B0JV83_DROGU</name>
<dbReference type="PANTHER" id="PTHR46437">
    <property type="entry name" value="MORN REPEAT-CONTAINING PROTEIN 5"/>
    <property type="match status" value="1"/>
</dbReference>
<dbReference type="PANTHER" id="PTHR46437:SF1">
    <property type="entry name" value="MORN REPEAT-CONTAINING PROTEIN 5"/>
    <property type="match status" value="1"/>
</dbReference>
<dbReference type="SUPFAM" id="SSF82185">
    <property type="entry name" value="Histone H3 K4-specific methyltransferase SET7/9 N-terminal domain"/>
    <property type="match status" value="1"/>
</dbReference>
<keyword evidence="3" id="KW-0969">Cilium</keyword>
<dbReference type="InterPro" id="IPR042814">
    <property type="entry name" value="Morn5"/>
</dbReference>
<evidence type="ECO:0000256" key="5">
    <source>
        <dbReference type="SAM" id="MobiDB-lite"/>
    </source>
</evidence>
<organism evidence="6 7">
    <name type="scientific">Drosophila guanche</name>
    <name type="common">Fruit fly</name>
    <dbReference type="NCBI Taxonomy" id="7266"/>
    <lineage>
        <taxon>Eukaryota</taxon>
        <taxon>Metazoa</taxon>
        <taxon>Ecdysozoa</taxon>
        <taxon>Arthropoda</taxon>
        <taxon>Hexapoda</taxon>
        <taxon>Insecta</taxon>
        <taxon>Pterygota</taxon>
        <taxon>Neoptera</taxon>
        <taxon>Endopterygota</taxon>
        <taxon>Diptera</taxon>
        <taxon>Brachycera</taxon>
        <taxon>Muscomorpha</taxon>
        <taxon>Ephydroidea</taxon>
        <taxon>Drosophilidae</taxon>
        <taxon>Drosophila</taxon>
        <taxon>Sophophora</taxon>
    </lineage>
</organism>
<keyword evidence="7" id="KW-1185">Reference proteome</keyword>